<dbReference type="PROSITE" id="PS50893">
    <property type="entry name" value="ABC_TRANSPORTER_2"/>
    <property type="match status" value="2"/>
</dbReference>
<feature type="domain" description="ABC transporter" evidence="8">
    <location>
        <begin position="905"/>
        <end position="1120"/>
    </location>
</feature>
<comment type="caution">
    <text evidence="10">The sequence shown here is derived from an EMBL/GenBank/DDBJ whole genome shotgun (WGS) entry which is preliminary data.</text>
</comment>
<feature type="domain" description="ABC transmembrane type-1" evidence="9">
    <location>
        <begin position="20"/>
        <end position="297"/>
    </location>
</feature>
<dbReference type="Pfam" id="PF00664">
    <property type="entry name" value="ABC_membrane"/>
    <property type="match status" value="1"/>
</dbReference>
<dbReference type="InterPro" id="IPR017871">
    <property type="entry name" value="ABC_transporter-like_CS"/>
</dbReference>
<dbReference type="GO" id="GO:0005524">
    <property type="term" value="F:ATP binding"/>
    <property type="evidence" value="ECO:0007669"/>
    <property type="project" value="UniProtKB-KW"/>
</dbReference>
<dbReference type="SMART" id="SM00382">
    <property type="entry name" value="AAA"/>
    <property type="match status" value="2"/>
</dbReference>
<gene>
    <name evidence="10" type="ORF">FB476_0236</name>
</gene>
<dbReference type="GO" id="GO:0045454">
    <property type="term" value="P:cell redox homeostasis"/>
    <property type="evidence" value="ECO:0007669"/>
    <property type="project" value="InterPro"/>
</dbReference>
<dbReference type="InterPro" id="IPR011527">
    <property type="entry name" value="ABC1_TM_dom"/>
</dbReference>
<dbReference type="InterPro" id="IPR003439">
    <property type="entry name" value="ABC_transporter-like_ATP-bd"/>
</dbReference>
<keyword evidence="2 7" id="KW-0812">Transmembrane</keyword>
<dbReference type="RefSeq" id="WP_141817158.1">
    <property type="nucleotide sequence ID" value="NZ_BAAAIL010000003.1"/>
</dbReference>
<feature type="transmembrane region" description="Helical" evidence="7">
    <location>
        <begin position="20"/>
        <end position="44"/>
    </location>
</feature>
<organism evidence="10 11">
    <name type="scientific">Ornithinimicrobium humiphilum</name>
    <dbReference type="NCBI Taxonomy" id="125288"/>
    <lineage>
        <taxon>Bacteria</taxon>
        <taxon>Bacillati</taxon>
        <taxon>Actinomycetota</taxon>
        <taxon>Actinomycetes</taxon>
        <taxon>Micrococcales</taxon>
        <taxon>Ornithinimicrobiaceae</taxon>
        <taxon>Ornithinimicrobium</taxon>
    </lineage>
</organism>
<dbReference type="GO" id="GO:0140359">
    <property type="term" value="F:ABC-type transporter activity"/>
    <property type="evidence" value="ECO:0007669"/>
    <property type="project" value="InterPro"/>
</dbReference>
<dbReference type="InterPro" id="IPR039421">
    <property type="entry name" value="Type_1_exporter"/>
</dbReference>
<accession>A0A543KJY7</accession>
<dbReference type="InterPro" id="IPR003593">
    <property type="entry name" value="AAA+_ATPase"/>
</dbReference>
<dbReference type="CDD" id="cd18584">
    <property type="entry name" value="ABC_6TM_AarD_CydD"/>
    <property type="match status" value="1"/>
</dbReference>
<evidence type="ECO:0000256" key="3">
    <source>
        <dbReference type="ARBA" id="ARBA00022741"/>
    </source>
</evidence>
<dbReference type="GO" id="GO:0034775">
    <property type="term" value="P:glutathione transmembrane transport"/>
    <property type="evidence" value="ECO:0007669"/>
    <property type="project" value="InterPro"/>
</dbReference>
<dbReference type="AlphaFoldDB" id="A0A543KJY7"/>
<dbReference type="GO" id="GO:0005886">
    <property type="term" value="C:plasma membrane"/>
    <property type="evidence" value="ECO:0007669"/>
    <property type="project" value="UniProtKB-SubCell"/>
</dbReference>
<feature type="transmembrane region" description="Helical" evidence="7">
    <location>
        <begin position="727"/>
        <end position="745"/>
    </location>
</feature>
<sequence length="1123" mass="115551">MRPFDPALIRALPATRGPVALLSVVGVVSGGVAICQALLLAVLVSRVVSGEELSPVLALLVGTLALRGVLAGTTELVARRAGLQVAEEVRAATLRHWLRRPVEGRPEQDVAVARATEGISAVEAYVARYLPALVSGGVVPALAVLTLLLVDPWSALVVVLTLPLLPVFAALIGMHTQDQTERRWGAMALLAGHFLDVVRGLPTLVTYGRARAQVGVVREVGERHREATVRTLRTAFLSTAALELLATISVAMVAVAVGLRLAYGAMDLVVGLAAILLAPEAYWPVRRVGAEFHNAADGATTLEALKEEGVLVPAAAASVPETRPASSAAASTCTLEPVPAGASSARIGLTGVCYAHPGRARTLEDVTLATPASPGLTALTGPSGAGKTTVLELLAGLRTPSTGTVTAPGAHLAAQRPVILPGTVRDNLALVGTTDDAAMVEALEQVGLWPQLASREGLDTPLGDDGFGLSAGQRARLALARAVLGDAPLVLLDEPTANVAAASVPTLHETILHLAATRRVVVVTHDPVLAALADDSWHLEPVPQPEAAATPTLVPEVTTPGHDPAAPLPGHVEPVPVPGGRVGLHLASLLGGASVACGVALTATSGWLIVQASTRPVILTLMVAIVGVRAFGIFRPVLRYAERVVSHHVALENLAERRADVFARLIPLTPARLGRRSRGELLTTVVRDLDDVVDEQVRATVPSWSAAIASVVGALLAAWHLPLAGAVVAGGALLVLLLAAVGYAVERASQQAAVDARGELQHRVTALTSRLLPVQAVTGLHGGSSLLLDGVLEAEQVQRRAEARLVRARALGIVGTWLVVAATTATVAVLAWQAHAAGVVTGPYAALVALVPVALADTWAGVPEIAGAKARARAAAARLEAVLGQSPAVADNGTDRPAVAATPELTLEGVGATWRPDGAGALDLAPLDLTLAPGSRVALTGPNGIGKSTALAVLARHLDPATGRYLLDDADATDLDLDATRELVAVVDDEPHAFAGSVRANLVLARPDATDEEIVAALRAVDLGYWFSTLPEGLDTLLTGLSGGERARLSLARALLSGRPVVLLDEPAAHLDDATAERALGGLLAADAGRRRTHVLVSHREGDLAGWDAVDLSRAAVVETTAG</sequence>
<evidence type="ECO:0000256" key="6">
    <source>
        <dbReference type="ARBA" id="ARBA00023136"/>
    </source>
</evidence>
<reference evidence="10 11" key="1">
    <citation type="submission" date="2019-06" db="EMBL/GenBank/DDBJ databases">
        <title>Sequencing the genomes of 1000 actinobacteria strains.</title>
        <authorList>
            <person name="Klenk H.-P."/>
        </authorList>
    </citation>
    <scope>NUCLEOTIDE SEQUENCE [LARGE SCALE GENOMIC DNA]</scope>
    <source>
        <strain evidence="10 11">DSM 12362</strain>
    </source>
</reference>
<proteinExistence type="predicted"/>
<name>A0A543KJY7_9MICO</name>
<keyword evidence="5 7" id="KW-1133">Transmembrane helix</keyword>
<feature type="transmembrane region" description="Helical" evidence="7">
    <location>
        <begin position="589"/>
        <end position="610"/>
    </location>
</feature>
<keyword evidence="4 10" id="KW-0067">ATP-binding</keyword>
<dbReference type="SUPFAM" id="SSF52540">
    <property type="entry name" value="P-loop containing nucleoside triphosphate hydrolases"/>
    <property type="match status" value="2"/>
</dbReference>
<feature type="domain" description="ABC transmembrane type-1" evidence="9">
    <location>
        <begin position="586"/>
        <end position="765"/>
    </location>
</feature>
<keyword evidence="3" id="KW-0547">Nucleotide-binding</keyword>
<evidence type="ECO:0000256" key="2">
    <source>
        <dbReference type="ARBA" id="ARBA00022692"/>
    </source>
</evidence>
<feature type="domain" description="ABC transporter" evidence="8">
    <location>
        <begin position="347"/>
        <end position="569"/>
    </location>
</feature>
<dbReference type="Pfam" id="PF00005">
    <property type="entry name" value="ABC_tran"/>
    <property type="match status" value="2"/>
</dbReference>
<feature type="transmembrane region" description="Helical" evidence="7">
    <location>
        <begin position="155"/>
        <end position="174"/>
    </location>
</feature>
<dbReference type="Gene3D" id="3.40.50.300">
    <property type="entry name" value="P-loop containing nucleotide triphosphate hydrolases"/>
    <property type="match status" value="2"/>
</dbReference>
<evidence type="ECO:0000259" key="9">
    <source>
        <dbReference type="PROSITE" id="PS50929"/>
    </source>
</evidence>
<dbReference type="SUPFAM" id="SSF90123">
    <property type="entry name" value="ABC transporter transmembrane region"/>
    <property type="match status" value="2"/>
</dbReference>
<dbReference type="InterPro" id="IPR027417">
    <property type="entry name" value="P-loop_NTPase"/>
</dbReference>
<feature type="transmembrane region" description="Helical" evidence="7">
    <location>
        <begin position="704"/>
        <end position="721"/>
    </location>
</feature>
<dbReference type="InterPro" id="IPR014223">
    <property type="entry name" value="ABC_CydC/D"/>
</dbReference>
<feature type="transmembrane region" description="Helical" evidence="7">
    <location>
        <begin position="56"/>
        <end position="78"/>
    </location>
</feature>
<dbReference type="Proteomes" id="UP000315133">
    <property type="component" value="Unassembled WGS sequence"/>
</dbReference>
<dbReference type="GO" id="GO:0016887">
    <property type="term" value="F:ATP hydrolysis activity"/>
    <property type="evidence" value="ECO:0007669"/>
    <property type="project" value="InterPro"/>
</dbReference>
<evidence type="ECO:0000256" key="5">
    <source>
        <dbReference type="ARBA" id="ARBA00022989"/>
    </source>
</evidence>
<feature type="transmembrane region" description="Helical" evidence="7">
    <location>
        <begin position="129"/>
        <end position="149"/>
    </location>
</feature>
<evidence type="ECO:0000256" key="7">
    <source>
        <dbReference type="SAM" id="Phobius"/>
    </source>
</evidence>
<comment type="subcellular location">
    <subcellularLocation>
        <location evidence="1">Cell membrane</location>
        <topology evidence="1">Multi-pass membrane protein</topology>
    </subcellularLocation>
</comment>
<dbReference type="EMBL" id="VFPU01000001">
    <property type="protein sequence ID" value="TQM95395.1"/>
    <property type="molecule type" value="Genomic_DNA"/>
</dbReference>
<dbReference type="PANTHER" id="PTHR24221">
    <property type="entry name" value="ATP-BINDING CASSETTE SUB-FAMILY B"/>
    <property type="match status" value="1"/>
</dbReference>
<dbReference type="NCBIfam" id="TIGR02868">
    <property type="entry name" value="CydC"/>
    <property type="match status" value="1"/>
</dbReference>
<evidence type="ECO:0000256" key="1">
    <source>
        <dbReference type="ARBA" id="ARBA00004651"/>
    </source>
</evidence>
<dbReference type="PROSITE" id="PS00211">
    <property type="entry name" value="ABC_TRANSPORTER_1"/>
    <property type="match status" value="2"/>
</dbReference>
<feature type="transmembrane region" description="Helical" evidence="7">
    <location>
        <begin position="810"/>
        <end position="832"/>
    </location>
</feature>
<protein>
    <submittedName>
        <fullName evidence="10">ATP-binding cassette subfamily C protein CydCD</fullName>
    </submittedName>
</protein>
<evidence type="ECO:0000313" key="11">
    <source>
        <dbReference type="Proteomes" id="UP000315133"/>
    </source>
</evidence>
<dbReference type="PANTHER" id="PTHR24221:SF654">
    <property type="entry name" value="ATP-BINDING CASSETTE SUB-FAMILY B MEMBER 6"/>
    <property type="match status" value="1"/>
</dbReference>
<feature type="transmembrane region" description="Helical" evidence="7">
    <location>
        <begin position="261"/>
        <end position="278"/>
    </location>
</feature>
<dbReference type="GO" id="GO:0034040">
    <property type="term" value="F:ATPase-coupled lipid transmembrane transporter activity"/>
    <property type="evidence" value="ECO:0007669"/>
    <property type="project" value="TreeGrafter"/>
</dbReference>
<feature type="transmembrane region" description="Helical" evidence="7">
    <location>
        <begin position="235"/>
        <end position="255"/>
    </location>
</feature>
<dbReference type="PROSITE" id="PS50929">
    <property type="entry name" value="ABC_TM1F"/>
    <property type="match status" value="2"/>
</dbReference>
<dbReference type="OrthoDB" id="3237158at2"/>
<evidence type="ECO:0000256" key="4">
    <source>
        <dbReference type="ARBA" id="ARBA00022840"/>
    </source>
</evidence>
<evidence type="ECO:0000259" key="8">
    <source>
        <dbReference type="PROSITE" id="PS50893"/>
    </source>
</evidence>
<evidence type="ECO:0000313" key="10">
    <source>
        <dbReference type="EMBL" id="TQM95395.1"/>
    </source>
</evidence>
<dbReference type="Gene3D" id="1.20.1560.10">
    <property type="entry name" value="ABC transporter type 1, transmembrane domain"/>
    <property type="match status" value="2"/>
</dbReference>
<keyword evidence="6 7" id="KW-0472">Membrane</keyword>
<feature type="transmembrane region" description="Helical" evidence="7">
    <location>
        <begin position="616"/>
        <end position="634"/>
    </location>
</feature>
<dbReference type="InterPro" id="IPR036640">
    <property type="entry name" value="ABC1_TM_sf"/>
</dbReference>
<keyword evidence="11" id="KW-1185">Reference proteome</keyword>